<dbReference type="InterPro" id="IPR004839">
    <property type="entry name" value="Aminotransferase_I/II_large"/>
</dbReference>
<dbReference type="EC" id="2.6.1.-" evidence="4"/>
<dbReference type="InterPro" id="IPR004838">
    <property type="entry name" value="NHTrfase_class1_PyrdxlP-BS"/>
</dbReference>
<dbReference type="RefSeq" id="WP_034312960.1">
    <property type="nucleotide sequence ID" value="NZ_JFBM01000016.1"/>
</dbReference>
<dbReference type="PANTHER" id="PTHR42885:SF1">
    <property type="entry name" value="THREONINE-PHOSPHATE DECARBOXYLASE"/>
    <property type="match status" value="1"/>
</dbReference>
<evidence type="ECO:0000256" key="2">
    <source>
        <dbReference type="ARBA" id="ARBA00022898"/>
    </source>
</evidence>
<keyword evidence="2" id="KW-0663">Pyridoxal phosphate</keyword>
<dbReference type="SUPFAM" id="SSF53383">
    <property type="entry name" value="PLP-dependent transferases"/>
    <property type="match status" value="1"/>
</dbReference>
<dbReference type="Gene3D" id="3.40.640.10">
    <property type="entry name" value="Type I PLP-dependent aspartate aminotransferase-like (Major domain)"/>
    <property type="match status" value="1"/>
</dbReference>
<evidence type="ECO:0000259" key="5">
    <source>
        <dbReference type="Pfam" id="PF00155"/>
    </source>
</evidence>
<comment type="caution">
    <text evidence="6">The sequence shown here is derived from an EMBL/GenBank/DDBJ whole genome shotgun (WGS) entry which is preliminary data.</text>
</comment>
<accession>A0A2P2FSK3</accession>
<keyword evidence="4 6" id="KW-0808">Transferase</keyword>
<dbReference type="InterPro" id="IPR015422">
    <property type="entry name" value="PyrdxlP-dep_Trfase_small"/>
</dbReference>
<dbReference type="InterPro" id="IPR015421">
    <property type="entry name" value="PyrdxlP-dep_Trfase_major"/>
</dbReference>
<dbReference type="PANTHER" id="PTHR42885">
    <property type="entry name" value="HISTIDINOL-PHOSPHATE AMINOTRANSFERASE-RELATED"/>
    <property type="match status" value="1"/>
</dbReference>
<dbReference type="CDD" id="cd00609">
    <property type="entry name" value="AAT_like"/>
    <property type="match status" value="1"/>
</dbReference>
<keyword evidence="3" id="KW-0045">Antibiotic biosynthesis</keyword>
<dbReference type="Pfam" id="PF00155">
    <property type="entry name" value="Aminotran_1_2"/>
    <property type="match status" value="1"/>
</dbReference>
<evidence type="ECO:0000313" key="7">
    <source>
        <dbReference type="Proteomes" id="UP000256220"/>
    </source>
</evidence>
<dbReference type="NCBIfam" id="NF005915">
    <property type="entry name" value="PRK07908.1"/>
    <property type="match status" value="1"/>
</dbReference>
<dbReference type="PROSITE" id="PS00105">
    <property type="entry name" value="AA_TRANSFER_CLASS_1"/>
    <property type="match status" value="1"/>
</dbReference>
<comment type="cofactor">
    <cofactor evidence="1 4">
        <name>pyridoxal 5'-phosphate</name>
        <dbReference type="ChEBI" id="CHEBI:597326"/>
    </cofactor>
</comment>
<sequence length="344" mass="36431">MADYDLWHHGDREVGEGLVDLAVNVRLPVPPAWLRAKLAAALDDLAAYPDVTAATAAVAARHSLPESQVLVTSGAAEAFTLLATASRPSHAVVVHPQFTEPEAALRAAGHPVHRVLLSPDDGFRLGDVPEEADLVFVGNPTNPTSVLHPAADLLALGRPGRLVVVDEAFLDAVPGETESVAGQPGFAVLRSLTKTWGIAGLRAGYVLAGESVVDGLRAVQPPWSVSSLAAVAVVACCRPAALEEAEKLAVAAEADREYLVSGLTALGVEVLGEPRGPFVLVRLPGADGVRERLRENGFAVRRGDTFPGLDARYLRIAVRDRETVDRFLAAWQEISSRSAAWLEE</sequence>
<comment type="similarity">
    <text evidence="4">Belongs to the class-I pyridoxal-phosphate-dependent aminotransferase family.</text>
</comment>
<protein>
    <recommendedName>
        <fullName evidence="4">Aminotransferase</fullName>
        <ecNumber evidence="4">2.6.1.-</ecNumber>
    </recommendedName>
</protein>
<feature type="domain" description="Aminotransferase class I/classII large" evidence="5">
    <location>
        <begin position="19"/>
        <end position="329"/>
    </location>
</feature>
<dbReference type="InterPro" id="IPR015424">
    <property type="entry name" value="PyrdxlP-dep_Trfase"/>
</dbReference>
<evidence type="ECO:0000256" key="1">
    <source>
        <dbReference type="ARBA" id="ARBA00001933"/>
    </source>
</evidence>
<dbReference type="AlphaFoldDB" id="A0A2P2FSK3"/>
<evidence type="ECO:0000256" key="3">
    <source>
        <dbReference type="ARBA" id="ARBA00023194"/>
    </source>
</evidence>
<evidence type="ECO:0000256" key="4">
    <source>
        <dbReference type="RuleBase" id="RU000481"/>
    </source>
</evidence>
<keyword evidence="4 6" id="KW-0032">Aminotransferase</keyword>
<name>A0A2P2FSK3_AMYLU</name>
<dbReference type="EMBL" id="JFBM01000016">
    <property type="protein sequence ID" value="KFU79711.1"/>
    <property type="molecule type" value="Genomic_DNA"/>
</dbReference>
<reference evidence="6 7" key="1">
    <citation type="journal article" date="2014" name="Genome Announc.">
        <title>Draft Genome Sequence of Amycolatopsis lurida NRRL 2430, Producer of the Glycopeptide Family Antibiotic Ristocetin.</title>
        <authorList>
            <person name="Kwun M.J."/>
            <person name="Hong H.J."/>
        </authorList>
    </citation>
    <scope>NUCLEOTIDE SEQUENCE [LARGE SCALE GENOMIC DNA]</scope>
    <source>
        <strain evidence="6 7">NRRL 2430</strain>
    </source>
</reference>
<organism evidence="6 7">
    <name type="scientific">Amycolatopsis lurida NRRL 2430</name>
    <dbReference type="NCBI Taxonomy" id="1460371"/>
    <lineage>
        <taxon>Bacteria</taxon>
        <taxon>Bacillati</taxon>
        <taxon>Actinomycetota</taxon>
        <taxon>Actinomycetes</taxon>
        <taxon>Pseudonocardiales</taxon>
        <taxon>Pseudonocardiaceae</taxon>
        <taxon>Amycolatopsis</taxon>
    </lineage>
</organism>
<dbReference type="GO" id="GO:0030170">
    <property type="term" value="F:pyridoxal phosphate binding"/>
    <property type="evidence" value="ECO:0007669"/>
    <property type="project" value="InterPro"/>
</dbReference>
<dbReference type="GO" id="GO:0008483">
    <property type="term" value="F:transaminase activity"/>
    <property type="evidence" value="ECO:0007669"/>
    <property type="project" value="UniProtKB-KW"/>
</dbReference>
<gene>
    <name evidence="6" type="ORF">BB31_19550</name>
</gene>
<evidence type="ECO:0000313" key="6">
    <source>
        <dbReference type="EMBL" id="KFU79711.1"/>
    </source>
</evidence>
<keyword evidence="7" id="KW-1185">Reference proteome</keyword>
<dbReference type="GO" id="GO:0017000">
    <property type="term" value="P:antibiotic biosynthetic process"/>
    <property type="evidence" value="ECO:0007669"/>
    <property type="project" value="UniProtKB-KW"/>
</dbReference>
<proteinExistence type="inferred from homology"/>
<dbReference type="Gene3D" id="3.90.1150.10">
    <property type="entry name" value="Aspartate Aminotransferase, domain 1"/>
    <property type="match status" value="1"/>
</dbReference>
<dbReference type="Proteomes" id="UP000256220">
    <property type="component" value="Unassembled WGS sequence"/>
</dbReference>